<organism evidence="2 3">
    <name type="scientific">Microbacterium elymi</name>
    <dbReference type="NCBI Taxonomy" id="2909587"/>
    <lineage>
        <taxon>Bacteria</taxon>
        <taxon>Bacillati</taxon>
        <taxon>Actinomycetota</taxon>
        <taxon>Actinomycetes</taxon>
        <taxon>Micrococcales</taxon>
        <taxon>Microbacteriaceae</taxon>
        <taxon>Microbacterium</taxon>
    </lineage>
</organism>
<dbReference type="InterPro" id="IPR029229">
    <property type="entry name" value="Alkyl_sulf_C"/>
</dbReference>
<dbReference type="RefSeq" id="WP_259612542.1">
    <property type="nucleotide sequence ID" value="NZ_CP091139.2"/>
</dbReference>
<dbReference type="EMBL" id="CP091139">
    <property type="protein sequence ID" value="UUT35907.1"/>
    <property type="molecule type" value="Genomic_DNA"/>
</dbReference>
<evidence type="ECO:0000259" key="1">
    <source>
        <dbReference type="Pfam" id="PF14864"/>
    </source>
</evidence>
<feature type="domain" description="Alkyl sulfatase C-terminal" evidence="1">
    <location>
        <begin position="2"/>
        <end position="65"/>
    </location>
</feature>
<accession>A0ABY5NL55</accession>
<dbReference type="SUPFAM" id="SSF55718">
    <property type="entry name" value="SCP-like"/>
    <property type="match status" value="1"/>
</dbReference>
<dbReference type="Proteomes" id="UP001054811">
    <property type="component" value="Chromosome"/>
</dbReference>
<keyword evidence="3" id="KW-1185">Reference proteome</keyword>
<dbReference type="Pfam" id="PF14864">
    <property type="entry name" value="Alkyl_sulf_C"/>
    <property type="match status" value="1"/>
</dbReference>
<dbReference type="Gene3D" id="3.30.1050.10">
    <property type="entry name" value="SCP2 sterol-binding domain"/>
    <property type="match status" value="1"/>
</dbReference>
<gene>
    <name evidence="2" type="ORF">L2X98_22415</name>
</gene>
<evidence type="ECO:0000313" key="3">
    <source>
        <dbReference type="Proteomes" id="UP001054811"/>
    </source>
</evidence>
<reference evidence="2" key="1">
    <citation type="submission" date="2022-01" db="EMBL/GenBank/DDBJ databases">
        <title>Microbacterium eymi and Microbacterium rhizovicinus sp. nov., isolated from the rhizospheric soil of Elymus tsukushiensis, a plant native to the Dokdo Islands, Republic of Korea.</title>
        <authorList>
            <person name="Hwang Y.J."/>
        </authorList>
    </citation>
    <scope>NUCLEOTIDE SEQUENCE</scope>
    <source>
        <strain evidence="2">KUDC0405</strain>
    </source>
</reference>
<protein>
    <recommendedName>
        <fullName evidence="1">Alkyl sulfatase C-terminal domain-containing protein</fullName>
    </recommendedName>
</protein>
<name>A0ABY5NL55_9MICO</name>
<proteinExistence type="predicted"/>
<evidence type="ECO:0000313" key="2">
    <source>
        <dbReference type="EMBL" id="UUT35907.1"/>
    </source>
</evidence>
<sequence>MLIYVEREPAEQSALHLTLDKPRLIRLLGGDLSPEGMTIDGDLSVLQACLGVLDPGDPDFEIVVP</sequence>
<dbReference type="InterPro" id="IPR036527">
    <property type="entry name" value="SCP2_sterol-bd_dom_sf"/>
</dbReference>